<organism evidence="2 3">
    <name type="scientific">Portunus trituberculatus</name>
    <name type="common">Swimming crab</name>
    <name type="synonym">Neptunus trituberculatus</name>
    <dbReference type="NCBI Taxonomy" id="210409"/>
    <lineage>
        <taxon>Eukaryota</taxon>
        <taxon>Metazoa</taxon>
        <taxon>Ecdysozoa</taxon>
        <taxon>Arthropoda</taxon>
        <taxon>Crustacea</taxon>
        <taxon>Multicrustacea</taxon>
        <taxon>Malacostraca</taxon>
        <taxon>Eumalacostraca</taxon>
        <taxon>Eucarida</taxon>
        <taxon>Decapoda</taxon>
        <taxon>Pleocyemata</taxon>
        <taxon>Brachyura</taxon>
        <taxon>Eubrachyura</taxon>
        <taxon>Portunoidea</taxon>
        <taxon>Portunidae</taxon>
        <taxon>Portuninae</taxon>
        <taxon>Portunus</taxon>
    </lineage>
</organism>
<dbReference type="AlphaFoldDB" id="A0A5B7I7X9"/>
<accession>A0A5B7I7X9</accession>
<proteinExistence type="predicted"/>
<evidence type="ECO:0000313" key="2">
    <source>
        <dbReference type="EMBL" id="MPC78009.1"/>
    </source>
</evidence>
<protein>
    <submittedName>
        <fullName evidence="2">Uncharacterized protein</fullName>
    </submittedName>
</protein>
<comment type="caution">
    <text evidence="2">The sequence shown here is derived from an EMBL/GenBank/DDBJ whole genome shotgun (WGS) entry which is preliminary data.</text>
</comment>
<evidence type="ECO:0000256" key="1">
    <source>
        <dbReference type="SAM" id="MobiDB-lite"/>
    </source>
</evidence>
<keyword evidence="3" id="KW-1185">Reference proteome</keyword>
<dbReference type="EMBL" id="VSRR010047325">
    <property type="protein sequence ID" value="MPC78009.1"/>
    <property type="molecule type" value="Genomic_DNA"/>
</dbReference>
<name>A0A5B7I7X9_PORTR</name>
<gene>
    <name evidence="2" type="ORF">E2C01_072479</name>
</gene>
<feature type="region of interest" description="Disordered" evidence="1">
    <location>
        <begin position="1"/>
        <end position="43"/>
    </location>
</feature>
<dbReference type="Proteomes" id="UP000324222">
    <property type="component" value="Unassembled WGS sequence"/>
</dbReference>
<sequence length="43" mass="4820">MPPPPPAAMQAVTQSPYRPPYPLTQRHPSLPRPAPPPRRLTPR</sequence>
<feature type="compositionally biased region" description="Pro residues" evidence="1">
    <location>
        <begin position="30"/>
        <end position="43"/>
    </location>
</feature>
<evidence type="ECO:0000313" key="3">
    <source>
        <dbReference type="Proteomes" id="UP000324222"/>
    </source>
</evidence>
<reference evidence="2 3" key="1">
    <citation type="submission" date="2019-05" db="EMBL/GenBank/DDBJ databases">
        <title>Another draft genome of Portunus trituberculatus and its Hox gene families provides insights of decapod evolution.</title>
        <authorList>
            <person name="Jeong J.-H."/>
            <person name="Song I."/>
            <person name="Kim S."/>
            <person name="Choi T."/>
            <person name="Kim D."/>
            <person name="Ryu S."/>
            <person name="Kim W."/>
        </authorList>
    </citation>
    <scope>NUCLEOTIDE SEQUENCE [LARGE SCALE GENOMIC DNA]</scope>
    <source>
        <tissue evidence="2">Muscle</tissue>
    </source>
</reference>